<evidence type="ECO:0000256" key="1">
    <source>
        <dbReference type="SAM" id="MobiDB-lite"/>
    </source>
</evidence>
<comment type="caution">
    <text evidence="2">The sequence shown here is derived from an EMBL/GenBank/DDBJ whole genome shotgun (WGS) entry which is preliminary data.</text>
</comment>
<dbReference type="AlphaFoldDB" id="A0A369KF62"/>
<feature type="region of interest" description="Disordered" evidence="1">
    <location>
        <begin position="181"/>
        <end position="254"/>
    </location>
</feature>
<dbReference type="OrthoDB" id="3059808at2759"/>
<dbReference type="InParanoid" id="A0A369KF62"/>
<keyword evidence="3" id="KW-1185">Reference proteome</keyword>
<feature type="compositionally biased region" description="Polar residues" evidence="1">
    <location>
        <begin position="189"/>
        <end position="203"/>
    </location>
</feature>
<reference evidence="2" key="1">
    <citation type="submission" date="2018-04" db="EMBL/GenBank/DDBJ databases">
        <title>Whole genome sequencing of Hypsizygus marmoreus.</title>
        <authorList>
            <person name="Choi I.-G."/>
            <person name="Min B."/>
            <person name="Kim J.-G."/>
            <person name="Kim S."/>
            <person name="Oh Y.-L."/>
            <person name="Kong W.-S."/>
            <person name="Park H."/>
            <person name="Jeong J."/>
            <person name="Song E.-S."/>
        </authorList>
    </citation>
    <scope>NUCLEOTIDE SEQUENCE [LARGE SCALE GENOMIC DNA]</scope>
    <source>
        <strain evidence="2">51987-8</strain>
    </source>
</reference>
<feature type="compositionally biased region" description="Polar residues" evidence="1">
    <location>
        <begin position="236"/>
        <end position="247"/>
    </location>
</feature>
<sequence length="321" mass="35621">MSTLTHLEVPPSAVFLYSPRSCDNLKPPLSPTSSVKGCFVRSRPTSAVFSEYEFSEFPGMSGSNDSPSPITSEDESRPISPAIDALVYAANRRANFGQSDTRSLAPSTLSRMRIVRRSDADVDEEMAKLRERLEIHAQGNKEDTMNGNKVVVDESATGAGARRRTWPSYKAIRKTVSSVLHRKEARVSGVNQKATDVTTQSNREPPVERLKSSSASLFPRRRKTVSSGRDKAKATQGGQRPRANTDSAHIHAPLRRSRSFSGFTNVLSVINDDDDDLDEATTEARGLVAVIRRRWAFEEVPEEDSGSPIRFDMQVFERYVE</sequence>
<organism evidence="2 3">
    <name type="scientific">Hypsizygus marmoreus</name>
    <name type="common">White beech mushroom</name>
    <name type="synonym">Agaricus marmoreus</name>
    <dbReference type="NCBI Taxonomy" id="39966"/>
    <lineage>
        <taxon>Eukaryota</taxon>
        <taxon>Fungi</taxon>
        <taxon>Dikarya</taxon>
        <taxon>Basidiomycota</taxon>
        <taxon>Agaricomycotina</taxon>
        <taxon>Agaricomycetes</taxon>
        <taxon>Agaricomycetidae</taxon>
        <taxon>Agaricales</taxon>
        <taxon>Tricholomatineae</taxon>
        <taxon>Lyophyllaceae</taxon>
        <taxon>Hypsizygus</taxon>
    </lineage>
</organism>
<feature type="compositionally biased region" description="Polar residues" evidence="1">
    <location>
        <begin position="61"/>
        <end position="71"/>
    </location>
</feature>
<dbReference type="Proteomes" id="UP000076154">
    <property type="component" value="Unassembled WGS sequence"/>
</dbReference>
<evidence type="ECO:0000313" key="3">
    <source>
        <dbReference type="Proteomes" id="UP000076154"/>
    </source>
</evidence>
<protein>
    <submittedName>
        <fullName evidence="2">Uncharacterized protein</fullName>
    </submittedName>
</protein>
<name>A0A369KF62_HYPMA</name>
<feature type="region of interest" description="Disordered" evidence="1">
    <location>
        <begin position="58"/>
        <end position="77"/>
    </location>
</feature>
<proteinExistence type="predicted"/>
<gene>
    <name evidence="2" type="ORF">Hypma_006998</name>
</gene>
<accession>A0A369KF62</accession>
<evidence type="ECO:0000313" key="2">
    <source>
        <dbReference type="EMBL" id="RDB30384.1"/>
    </source>
</evidence>
<dbReference type="EMBL" id="LUEZ02000005">
    <property type="protein sequence ID" value="RDB30384.1"/>
    <property type="molecule type" value="Genomic_DNA"/>
</dbReference>